<name>A0AA36CSG7_9BILA</name>
<feature type="non-terminal residue" evidence="5">
    <location>
        <position position="107"/>
    </location>
</feature>
<feature type="signal peptide" evidence="3">
    <location>
        <begin position="1"/>
        <end position="18"/>
    </location>
</feature>
<keyword evidence="2" id="KW-0862">Zinc</keyword>
<evidence type="ECO:0000256" key="1">
    <source>
        <dbReference type="ARBA" id="ARBA00022723"/>
    </source>
</evidence>
<comment type="caution">
    <text evidence="5">The sequence shown here is derived from an EMBL/GenBank/DDBJ whole genome shotgun (WGS) entry which is preliminary data.</text>
</comment>
<reference evidence="5" key="1">
    <citation type="submission" date="2023-06" db="EMBL/GenBank/DDBJ databases">
        <authorList>
            <person name="Delattre M."/>
        </authorList>
    </citation>
    <scope>NUCLEOTIDE SEQUENCE</scope>
    <source>
        <strain evidence="5">AF72</strain>
    </source>
</reference>
<dbReference type="InterPro" id="IPR036990">
    <property type="entry name" value="M14A-like_propep"/>
</dbReference>
<feature type="chain" id="PRO_5041421081" description="Carboxypeptidase activation peptide domain-containing protein" evidence="3">
    <location>
        <begin position="19"/>
        <end position="107"/>
    </location>
</feature>
<dbReference type="Gene3D" id="3.30.70.340">
    <property type="entry name" value="Metallocarboxypeptidase-like"/>
    <property type="match status" value="1"/>
</dbReference>
<evidence type="ECO:0000313" key="6">
    <source>
        <dbReference type="Proteomes" id="UP001177023"/>
    </source>
</evidence>
<protein>
    <recommendedName>
        <fullName evidence="4">Carboxypeptidase activation peptide domain-containing protein</fullName>
    </recommendedName>
</protein>
<dbReference type="SUPFAM" id="SSF54897">
    <property type="entry name" value="Protease propeptides/inhibitors"/>
    <property type="match status" value="1"/>
</dbReference>
<dbReference type="Pfam" id="PF02244">
    <property type="entry name" value="Propep_M14"/>
    <property type="match status" value="1"/>
</dbReference>
<evidence type="ECO:0000256" key="3">
    <source>
        <dbReference type="SAM" id="SignalP"/>
    </source>
</evidence>
<proteinExistence type="predicted"/>
<dbReference type="GO" id="GO:0046872">
    <property type="term" value="F:metal ion binding"/>
    <property type="evidence" value="ECO:0007669"/>
    <property type="project" value="UniProtKB-KW"/>
</dbReference>
<evidence type="ECO:0000313" key="5">
    <source>
        <dbReference type="EMBL" id="CAJ0574013.1"/>
    </source>
</evidence>
<organism evidence="5 6">
    <name type="scientific">Mesorhabditis spiculigera</name>
    <dbReference type="NCBI Taxonomy" id="96644"/>
    <lineage>
        <taxon>Eukaryota</taxon>
        <taxon>Metazoa</taxon>
        <taxon>Ecdysozoa</taxon>
        <taxon>Nematoda</taxon>
        <taxon>Chromadorea</taxon>
        <taxon>Rhabditida</taxon>
        <taxon>Rhabditina</taxon>
        <taxon>Rhabditomorpha</taxon>
        <taxon>Rhabditoidea</taxon>
        <taxon>Rhabditidae</taxon>
        <taxon>Mesorhabditinae</taxon>
        <taxon>Mesorhabditis</taxon>
    </lineage>
</organism>
<accession>A0AA36CSG7</accession>
<evidence type="ECO:0000259" key="4">
    <source>
        <dbReference type="Pfam" id="PF02244"/>
    </source>
</evidence>
<evidence type="ECO:0000256" key="2">
    <source>
        <dbReference type="ARBA" id="ARBA00022833"/>
    </source>
</evidence>
<keyword evidence="3" id="KW-0732">Signal</keyword>
<dbReference type="Proteomes" id="UP001177023">
    <property type="component" value="Unassembled WGS sequence"/>
</dbReference>
<gene>
    <name evidence="5" type="ORF">MSPICULIGERA_LOCUS12356</name>
</gene>
<dbReference type="AlphaFoldDB" id="A0AA36CSG7"/>
<dbReference type="InterPro" id="IPR003146">
    <property type="entry name" value="M14A_act_pep"/>
</dbReference>
<feature type="domain" description="Carboxypeptidase activation peptide" evidence="4">
    <location>
        <begin position="37"/>
        <end position="107"/>
    </location>
</feature>
<dbReference type="EMBL" id="CATQJA010002626">
    <property type="protein sequence ID" value="CAJ0574013.1"/>
    <property type="molecule type" value="Genomic_DNA"/>
</dbReference>
<keyword evidence="6" id="KW-1185">Reference proteome</keyword>
<keyword evidence="1" id="KW-0479">Metal-binding</keyword>
<sequence length="107" mass="12445">MGPIGLWLLVALLTFSSASREDRFANPPKNYEKHLVFRIFPNTTDQLAALNLLYMKSHEYELDFWKAATGFDQFADIMVRESRALDLARRLNETKAQWKITIPDVQK</sequence>